<keyword evidence="1" id="KW-0678">Repressor</keyword>
<dbReference type="GO" id="GO:0003700">
    <property type="term" value="F:DNA-binding transcription factor activity"/>
    <property type="evidence" value="ECO:0007669"/>
    <property type="project" value="TreeGrafter"/>
</dbReference>
<gene>
    <name evidence="7" type="ORF">B5D82_00665</name>
</gene>
<dbReference type="NCBIfam" id="NF001978">
    <property type="entry name" value="PRK00767.1"/>
    <property type="match status" value="1"/>
</dbReference>
<dbReference type="AlphaFoldDB" id="A0A222G4W7"/>
<dbReference type="Gene3D" id="1.10.357.10">
    <property type="entry name" value="Tetracycline Repressor, domain 2"/>
    <property type="match status" value="1"/>
</dbReference>
<evidence type="ECO:0000313" key="8">
    <source>
        <dbReference type="Proteomes" id="UP000202259"/>
    </source>
</evidence>
<evidence type="ECO:0000256" key="1">
    <source>
        <dbReference type="ARBA" id="ARBA00022491"/>
    </source>
</evidence>
<dbReference type="SUPFAM" id="SSF46689">
    <property type="entry name" value="Homeodomain-like"/>
    <property type="match status" value="1"/>
</dbReference>
<evidence type="ECO:0000256" key="3">
    <source>
        <dbReference type="ARBA" id="ARBA00023125"/>
    </source>
</evidence>
<feature type="domain" description="HTH tetR-type" evidence="6">
    <location>
        <begin position="18"/>
        <end position="78"/>
    </location>
</feature>
<dbReference type="InterPro" id="IPR001647">
    <property type="entry name" value="HTH_TetR"/>
</dbReference>
<evidence type="ECO:0000256" key="4">
    <source>
        <dbReference type="ARBA" id="ARBA00023163"/>
    </source>
</evidence>
<protein>
    <submittedName>
        <fullName evidence="7">Transcriptional regulator BetI</fullName>
    </submittedName>
</protein>
<proteinExistence type="predicted"/>
<dbReference type="InterPro" id="IPR009057">
    <property type="entry name" value="Homeodomain-like_sf"/>
</dbReference>
<dbReference type="PROSITE" id="PS50977">
    <property type="entry name" value="HTH_TETR_2"/>
    <property type="match status" value="1"/>
</dbReference>
<dbReference type="SUPFAM" id="SSF48498">
    <property type="entry name" value="Tetracyclin repressor-like, C-terminal domain"/>
    <property type="match status" value="1"/>
</dbReference>
<dbReference type="EMBL" id="CP020465">
    <property type="protein sequence ID" value="ASP46414.1"/>
    <property type="molecule type" value="Genomic_DNA"/>
</dbReference>
<dbReference type="PRINTS" id="PR00455">
    <property type="entry name" value="HTHTETR"/>
</dbReference>
<evidence type="ECO:0000256" key="5">
    <source>
        <dbReference type="PROSITE-ProRule" id="PRU00335"/>
    </source>
</evidence>
<evidence type="ECO:0000256" key="2">
    <source>
        <dbReference type="ARBA" id="ARBA00023015"/>
    </source>
</evidence>
<dbReference type="Pfam" id="PF13977">
    <property type="entry name" value="TetR_C_6"/>
    <property type="match status" value="1"/>
</dbReference>
<dbReference type="Pfam" id="PF00440">
    <property type="entry name" value="TetR_N"/>
    <property type="match status" value="1"/>
</dbReference>
<organism evidence="7 8">
    <name type="scientific">Cognaticolwellia beringensis</name>
    <dbReference type="NCBI Taxonomy" id="1967665"/>
    <lineage>
        <taxon>Bacteria</taxon>
        <taxon>Pseudomonadati</taxon>
        <taxon>Pseudomonadota</taxon>
        <taxon>Gammaproteobacteria</taxon>
        <taxon>Alteromonadales</taxon>
        <taxon>Colwelliaceae</taxon>
        <taxon>Cognaticolwellia</taxon>
    </lineage>
</organism>
<dbReference type="RefSeq" id="WP_081148406.1">
    <property type="nucleotide sequence ID" value="NZ_CP020465.1"/>
</dbReference>
<keyword evidence="3 5" id="KW-0238">DNA-binding</keyword>
<dbReference type="OrthoDB" id="8982136at2"/>
<reference evidence="7 8" key="1">
    <citation type="submission" date="2017-08" db="EMBL/GenBank/DDBJ databases">
        <title>Complete genome of Colwellia sp. NB097-1, a psychrophile bacterium ioslated from Bering Sea.</title>
        <authorList>
            <person name="Chen X."/>
        </authorList>
    </citation>
    <scope>NUCLEOTIDE SEQUENCE [LARGE SCALE GENOMIC DNA]</scope>
    <source>
        <strain evidence="7 8">NB097-1</strain>
    </source>
</reference>
<accession>A0A222G4W7</accession>
<keyword evidence="8" id="KW-1185">Reference proteome</keyword>
<keyword evidence="4" id="KW-0804">Transcription</keyword>
<evidence type="ECO:0000313" key="7">
    <source>
        <dbReference type="EMBL" id="ASP46414.1"/>
    </source>
</evidence>
<evidence type="ECO:0000259" key="6">
    <source>
        <dbReference type="PROSITE" id="PS50977"/>
    </source>
</evidence>
<keyword evidence="2" id="KW-0805">Transcription regulation</keyword>
<dbReference type="InterPro" id="IPR036271">
    <property type="entry name" value="Tet_transcr_reg_TetR-rel_C_sf"/>
</dbReference>
<dbReference type="GO" id="GO:0000976">
    <property type="term" value="F:transcription cis-regulatory region binding"/>
    <property type="evidence" value="ECO:0007669"/>
    <property type="project" value="TreeGrafter"/>
</dbReference>
<dbReference type="PANTHER" id="PTHR30055">
    <property type="entry name" value="HTH-TYPE TRANSCRIPTIONAL REGULATOR RUTR"/>
    <property type="match status" value="1"/>
</dbReference>
<dbReference type="PANTHER" id="PTHR30055:SF228">
    <property type="entry name" value="TRANSCRIPTIONAL REGULATOR-RELATED"/>
    <property type="match status" value="1"/>
</dbReference>
<dbReference type="InterPro" id="IPR039538">
    <property type="entry name" value="BetI_C"/>
</dbReference>
<dbReference type="InterPro" id="IPR050109">
    <property type="entry name" value="HTH-type_TetR-like_transc_reg"/>
</dbReference>
<feature type="DNA-binding region" description="H-T-H motif" evidence="5">
    <location>
        <begin position="41"/>
        <end position="60"/>
    </location>
</feature>
<dbReference type="Proteomes" id="UP000202259">
    <property type="component" value="Chromosome"/>
</dbReference>
<dbReference type="KEGG" id="cber:B5D82_00665"/>
<sequence length="215" mass="24010">MKGLFASPAKTGTRLSPDERRLALIDATLRCIIKEGHAGLSVRKVCQEAGVSAGLLTHHFSGKEELLTEAYRYLTKDIYTRINQSLAHASDPSALNKLRLFIDVSFRRPVLDKDYLMIWLVFWGLSKQKPAIAVLRNEVNNKVIMTLENLMAETVKELAIEGINIRLAATGLSALMDGLWLEWSLNPSNFSPDEAAKICQCWVDALVNNCLKRLA</sequence>
<name>A0A222G4W7_9GAMM</name>